<dbReference type="Proteomes" id="UP000823886">
    <property type="component" value="Unassembled WGS sequence"/>
</dbReference>
<dbReference type="PROSITE" id="PS51257">
    <property type="entry name" value="PROKAR_LIPOPROTEIN"/>
    <property type="match status" value="1"/>
</dbReference>
<proteinExistence type="inferred from homology"/>
<dbReference type="GO" id="GO:1901982">
    <property type="term" value="F:maltose binding"/>
    <property type="evidence" value="ECO:0007669"/>
    <property type="project" value="TreeGrafter"/>
</dbReference>
<dbReference type="GO" id="GO:0015768">
    <property type="term" value="P:maltose transport"/>
    <property type="evidence" value="ECO:0007669"/>
    <property type="project" value="TreeGrafter"/>
</dbReference>
<name>A0A9D2PQB5_9FIRM</name>
<dbReference type="PANTHER" id="PTHR30061:SF50">
    <property type="entry name" value="MALTOSE_MALTODEXTRIN-BINDING PERIPLASMIC PROTEIN"/>
    <property type="match status" value="1"/>
</dbReference>
<feature type="non-terminal residue" evidence="5">
    <location>
        <position position="255"/>
    </location>
</feature>
<dbReference type="InterPro" id="IPR006059">
    <property type="entry name" value="SBP"/>
</dbReference>
<evidence type="ECO:0000313" key="5">
    <source>
        <dbReference type="EMBL" id="HJC64414.1"/>
    </source>
</evidence>
<feature type="region of interest" description="Disordered" evidence="4">
    <location>
        <begin position="21"/>
        <end position="40"/>
    </location>
</feature>
<reference evidence="5" key="1">
    <citation type="journal article" date="2021" name="PeerJ">
        <title>Extensive microbial diversity within the chicken gut microbiome revealed by metagenomics and culture.</title>
        <authorList>
            <person name="Gilroy R."/>
            <person name="Ravi A."/>
            <person name="Getino M."/>
            <person name="Pursley I."/>
            <person name="Horton D.L."/>
            <person name="Alikhan N.F."/>
            <person name="Baker D."/>
            <person name="Gharbi K."/>
            <person name="Hall N."/>
            <person name="Watson M."/>
            <person name="Adriaenssens E.M."/>
            <person name="Foster-Nyarko E."/>
            <person name="Jarju S."/>
            <person name="Secka A."/>
            <person name="Antonio M."/>
            <person name="Oren A."/>
            <person name="Chaudhuri R.R."/>
            <person name="La Ragione R."/>
            <person name="Hildebrand F."/>
            <person name="Pallen M.J."/>
        </authorList>
    </citation>
    <scope>NUCLEOTIDE SEQUENCE</scope>
    <source>
        <strain evidence="5">ChiBcec2-3848</strain>
    </source>
</reference>
<gene>
    <name evidence="5" type="ORF">H9753_12485</name>
</gene>
<organism evidence="5 6">
    <name type="scientific">Candidatus Blautia merdavium</name>
    <dbReference type="NCBI Taxonomy" id="2838494"/>
    <lineage>
        <taxon>Bacteria</taxon>
        <taxon>Bacillati</taxon>
        <taxon>Bacillota</taxon>
        <taxon>Clostridia</taxon>
        <taxon>Lachnospirales</taxon>
        <taxon>Lachnospiraceae</taxon>
        <taxon>Blautia</taxon>
    </lineage>
</organism>
<evidence type="ECO:0000256" key="1">
    <source>
        <dbReference type="ARBA" id="ARBA00008520"/>
    </source>
</evidence>
<evidence type="ECO:0000256" key="4">
    <source>
        <dbReference type="SAM" id="MobiDB-lite"/>
    </source>
</evidence>
<dbReference type="SUPFAM" id="SSF53850">
    <property type="entry name" value="Periplasmic binding protein-like II"/>
    <property type="match status" value="1"/>
</dbReference>
<evidence type="ECO:0000256" key="2">
    <source>
        <dbReference type="ARBA" id="ARBA00022448"/>
    </source>
</evidence>
<dbReference type="EMBL" id="DWVZ01000168">
    <property type="protein sequence ID" value="HJC64414.1"/>
    <property type="molecule type" value="Genomic_DNA"/>
</dbReference>
<keyword evidence="2" id="KW-0813">Transport</keyword>
<dbReference type="Pfam" id="PF01547">
    <property type="entry name" value="SBP_bac_1"/>
    <property type="match status" value="1"/>
</dbReference>
<dbReference type="PANTHER" id="PTHR30061">
    <property type="entry name" value="MALTOSE-BINDING PERIPLASMIC PROTEIN"/>
    <property type="match status" value="1"/>
</dbReference>
<protein>
    <submittedName>
        <fullName evidence="5">Extracellular solute-binding protein</fullName>
    </submittedName>
</protein>
<reference evidence="5" key="2">
    <citation type="submission" date="2021-04" db="EMBL/GenBank/DDBJ databases">
        <authorList>
            <person name="Gilroy R."/>
        </authorList>
    </citation>
    <scope>NUCLEOTIDE SEQUENCE</scope>
    <source>
        <strain evidence="5">ChiBcec2-3848</strain>
    </source>
</reference>
<comment type="similarity">
    <text evidence="1">Belongs to the bacterial solute-binding protein 1 family.</text>
</comment>
<keyword evidence="3" id="KW-0732">Signal</keyword>
<dbReference type="AlphaFoldDB" id="A0A9D2PQB5"/>
<dbReference type="GO" id="GO:0042956">
    <property type="term" value="P:maltodextrin transmembrane transport"/>
    <property type="evidence" value="ECO:0007669"/>
    <property type="project" value="TreeGrafter"/>
</dbReference>
<sequence length="255" mass="27607">MKKTIIIPIITAILAGTLTGCGGTADSSPTEESGSGEEKEKITMWHALADNELDIFQKYVEEYNAQSEQTEVELVYTPADEYIKQLTIGNIAGDMADMVMMDNCYTSEFASTGVLEDLSAYYNEWDESQMLDGPMQSVTYEGGIYGLPYACNTIALFYNVDMLEEAGVEVPTTWDELVVAAAKLTTDEHTGFAFCGAKTGEGAFQVYPFLNQAGADINTLDSEGAIAAVDMLGSMVEAGSASKEVMNWSQADLEK</sequence>
<evidence type="ECO:0000313" key="6">
    <source>
        <dbReference type="Proteomes" id="UP000823886"/>
    </source>
</evidence>
<dbReference type="GO" id="GO:0055052">
    <property type="term" value="C:ATP-binding cassette (ABC) transporter complex, substrate-binding subunit-containing"/>
    <property type="evidence" value="ECO:0007669"/>
    <property type="project" value="TreeGrafter"/>
</dbReference>
<accession>A0A9D2PQB5</accession>
<evidence type="ECO:0000256" key="3">
    <source>
        <dbReference type="ARBA" id="ARBA00022729"/>
    </source>
</evidence>
<dbReference type="Gene3D" id="3.40.190.10">
    <property type="entry name" value="Periplasmic binding protein-like II"/>
    <property type="match status" value="2"/>
</dbReference>
<comment type="caution">
    <text evidence="5">The sequence shown here is derived from an EMBL/GenBank/DDBJ whole genome shotgun (WGS) entry which is preliminary data.</text>
</comment>